<dbReference type="PROSITE" id="PS00189">
    <property type="entry name" value="LIPOYL"/>
    <property type="match status" value="1"/>
</dbReference>
<dbReference type="GO" id="GO:0031405">
    <property type="term" value="F:lipoic acid binding"/>
    <property type="evidence" value="ECO:0007669"/>
    <property type="project" value="TreeGrafter"/>
</dbReference>
<evidence type="ECO:0000256" key="2">
    <source>
        <dbReference type="ARBA" id="ARBA00004305"/>
    </source>
</evidence>
<evidence type="ECO:0000256" key="7">
    <source>
        <dbReference type="ARBA" id="ARBA00023128"/>
    </source>
</evidence>
<dbReference type="InterPro" id="IPR003016">
    <property type="entry name" value="2-oxoA_DH_lipoyl-BS"/>
</dbReference>
<name>L0B2X0_THEEQ</name>
<dbReference type="PROSITE" id="PS51826">
    <property type="entry name" value="PSBD"/>
    <property type="match status" value="1"/>
</dbReference>
<keyword evidence="4 9" id="KW-0808">Transferase</keyword>
<dbReference type="Pfam" id="PF02817">
    <property type="entry name" value="E3_binding"/>
    <property type="match status" value="1"/>
</dbReference>
<dbReference type="FunFam" id="3.30.559.10:FF:000007">
    <property type="entry name" value="Dihydrolipoamide acetyltransferase component of pyruvate dehydrogenase complex"/>
    <property type="match status" value="1"/>
</dbReference>
<reference evidence="12 13" key="1">
    <citation type="journal article" date="2012" name="BMC Genomics">
        <title>Comparative genomic analysis and phylogenetic position of Theileria equi.</title>
        <authorList>
            <person name="Kappmeyer L.S."/>
            <person name="Thiagarajan M."/>
            <person name="Herndon D.R."/>
            <person name="Ramsay J.D."/>
            <person name="Caler E."/>
            <person name="Djikeng A."/>
            <person name="Gillespie J.J."/>
            <person name="Lau A.O."/>
            <person name="Roalson E.H."/>
            <person name="Silva J.C."/>
            <person name="Silva M.G."/>
            <person name="Suarez C.E."/>
            <person name="Ueti M.W."/>
            <person name="Nene V.M."/>
            <person name="Mealey R.H."/>
            <person name="Knowles D.P."/>
            <person name="Brayton K.A."/>
        </authorList>
    </citation>
    <scope>NUCLEOTIDE SEQUENCE [LARGE SCALE GENOMIC DNA]</scope>
    <source>
        <strain evidence="12 13">WA</strain>
    </source>
</reference>
<dbReference type="GeneID" id="15806390"/>
<evidence type="ECO:0000256" key="5">
    <source>
        <dbReference type="ARBA" id="ARBA00022823"/>
    </source>
</evidence>
<dbReference type="InterPro" id="IPR023213">
    <property type="entry name" value="CAT-like_dom_sf"/>
</dbReference>
<dbReference type="InterPro" id="IPR036625">
    <property type="entry name" value="E3-bd_dom_sf"/>
</dbReference>
<evidence type="ECO:0000313" key="12">
    <source>
        <dbReference type="EMBL" id="AFZ81444.1"/>
    </source>
</evidence>
<dbReference type="PANTHER" id="PTHR43178">
    <property type="entry name" value="DIHYDROLIPOAMIDE ACETYLTRANSFERASE COMPONENT OF PYRUVATE DEHYDROGENASE COMPLEX"/>
    <property type="match status" value="1"/>
</dbReference>
<dbReference type="InterPro" id="IPR004167">
    <property type="entry name" value="PSBD"/>
</dbReference>
<dbReference type="SUPFAM" id="SSF52777">
    <property type="entry name" value="CoA-dependent acyltransferases"/>
    <property type="match status" value="1"/>
</dbReference>
<evidence type="ECO:0000256" key="4">
    <source>
        <dbReference type="ARBA" id="ARBA00022679"/>
    </source>
</evidence>
<dbReference type="Gene3D" id="3.30.559.10">
    <property type="entry name" value="Chloramphenicol acetyltransferase-like domain"/>
    <property type="match status" value="1"/>
</dbReference>
<dbReference type="EMBL" id="CP001670">
    <property type="protein sequence ID" value="AFZ81444.1"/>
    <property type="molecule type" value="Genomic_DNA"/>
</dbReference>
<dbReference type="OrthoDB" id="202158at2759"/>
<dbReference type="CDD" id="cd06849">
    <property type="entry name" value="lipoyl_domain"/>
    <property type="match status" value="1"/>
</dbReference>
<dbReference type="SUPFAM" id="SSF51230">
    <property type="entry name" value="Single hybrid motif"/>
    <property type="match status" value="1"/>
</dbReference>
<evidence type="ECO:0000256" key="6">
    <source>
        <dbReference type="ARBA" id="ARBA00022946"/>
    </source>
</evidence>
<keyword evidence="8 9" id="KW-0012">Acyltransferase</keyword>
<dbReference type="AlphaFoldDB" id="L0B2X0"/>
<dbReference type="InterPro" id="IPR001078">
    <property type="entry name" value="2-oxoacid_DH_actylTfrase"/>
</dbReference>
<dbReference type="Gene3D" id="4.10.320.10">
    <property type="entry name" value="E3-binding domain"/>
    <property type="match status" value="1"/>
</dbReference>
<evidence type="ECO:0000256" key="1">
    <source>
        <dbReference type="ARBA" id="ARBA00001938"/>
    </source>
</evidence>
<keyword evidence="5 9" id="KW-0450">Lipoyl</keyword>
<sequence>MAFTNLYRLVRPTFRHAWLARSFHISTRRNALTTFNLSDIGEGISEVELIKWEKKVGDEVEEMEAVCTVQSDKAAVEITSRYTGIVKHLYVAEGDIIKIGKPLMDIETEDQVQLEVKEEPVKNKFEPNTPKVEEKSFHKPQATGVVAPPAVKKRAKELGVDLALVTPTGSQGQVTMKDLEDFASQDASATKVKLDGIGSAMVKSMVASLEVPHVTVGDDLDMTNLLDVYRKRRASDQTVRITATPYLIKAVSLALSKVPIMNTKFSGDGYLQFKEHNISVAIASPHGLLVPNVKNVQDLSIRDIQKELTRLQAAANEKKLTGDDIKGGTCTLSNLGAIGGTFVAARLFDGQACIIALGASKLRPEYVKDGSDLKIEPRSIAPVGITADHRHIDGATIAKFAAELKSIIANAHELDKHF</sequence>
<comment type="similarity">
    <text evidence="3 9">Belongs to the 2-oxoacid dehydrogenase family.</text>
</comment>
<dbReference type="InterPro" id="IPR011053">
    <property type="entry name" value="Single_hybrid_motif"/>
</dbReference>
<dbReference type="eggNOG" id="KOG0558">
    <property type="taxonomic scope" value="Eukaryota"/>
</dbReference>
<accession>L0B2X0</accession>
<comment type="subcellular location">
    <subcellularLocation>
        <location evidence="2">Mitochondrion matrix</location>
    </subcellularLocation>
</comment>
<gene>
    <name evidence="12" type="ORF">BEWA_008540</name>
</gene>
<evidence type="ECO:0000256" key="3">
    <source>
        <dbReference type="ARBA" id="ARBA00007317"/>
    </source>
</evidence>
<dbReference type="GO" id="GO:0016407">
    <property type="term" value="F:acetyltransferase activity"/>
    <property type="evidence" value="ECO:0007669"/>
    <property type="project" value="TreeGrafter"/>
</dbReference>
<dbReference type="PANTHER" id="PTHR43178:SF5">
    <property type="entry name" value="LIPOAMIDE ACYLTRANSFERASE COMPONENT OF BRANCHED-CHAIN ALPHA-KETO ACID DEHYDROGENASE COMPLEX, MITOCHONDRIAL"/>
    <property type="match status" value="1"/>
</dbReference>
<comment type="cofactor">
    <cofactor evidence="1 9">
        <name>(R)-lipoate</name>
        <dbReference type="ChEBI" id="CHEBI:83088"/>
    </cofactor>
</comment>
<dbReference type="SUPFAM" id="SSF47005">
    <property type="entry name" value="Peripheral subunit-binding domain of 2-oxo acid dehydrogenase complex"/>
    <property type="match status" value="1"/>
</dbReference>
<evidence type="ECO:0000259" key="11">
    <source>
        <dbReference type="PROSITE" id="PS51826"/>
    </source>
</evidence>
<keyword evidence="7" id="KW-0496">Mitochondrion</keyword>
<dbReference type="InterPro" id="IPR000089">
    <property type="entry name" value="Biotin_lipoyl"/>
</dbReference>
<dbReference type="RefSeq" id="XP_004831110.1">
    <property type="nucleotide sequence ID" value="XM_004831053.1"/>
</dbReference>
<dbReference type="FunFam" id="2.40.50.100:FF:000013">
    <property type="entry name" value="Dihydrolipoamide acetyltransferase component of pyruvate dehydrogenase complex"/>
    <property type="match status" value="1"/>
</dbReference>
<keyword evidence="13" id="KW-1185">Reference proteome</keyword>
<evidence type="ECO:0000313" key="13">
    <source>
        <dbReference type="Proteomes" id="UP000031512"/>
    </source>
</evidence>
<dbReference type="STRING" id="1537102.L0B2X0"/>
<keyword evidence="6" id="KW-0809">Transit peptide</keyword>
<dbReference type="Pfam" id="PF00364">
    <property type="entry name" value="Biotin_lipoyl"/>
    <property type="match status" value="1"/>
</dbReference>
<dbReference type="InterPro" id="IPR050743">
    <property type="entry name" value="2-oxoacid_DH_E2_comp"/>
</dbReference>
<protein>
    <recommendedName>
        <fullName evidence="9">Dihydrolipoamide acetyltransferase component of pyruvate dehydrogenase complex</fullName>
        <ecNumber evidence="9">2.3.1.-</ecNumber>
    </recommendedName>
</protein>
<dbReference type="Proteomes" id="UP000031512">
    <property type="component" value="Chromosome 3"/>
</dbReference>
<evidence type="ECO:0000256" key="8">
    <source>
        <dbReference type="ARBA" id="ARBA00023315"/>
    </source>
</evidence>
<evidence type="ECO:0000259" key="10">
    <source>
        <dbReference type="PROSITE" id="PS50968"/>
    </source>
</evidence>
<dbReference type="EC" id="2.3.1.-" evidence="9"/>
<dbReference type="KEGG" id="beq:BEWA_008540"/>
<organism evidence="12 13">
    <name type="scientific">Theileria equi strain WA</name>
    <dbReference type="NCBI Taxonomy" id="1537102"/>
    <lineage>
        <taxon>Eukaryota</taxon>
        <taxon>Sar</taxon>
        <taxon>Alveolata</taxon>
        <taxon>Apicomplexa</taxon>
        <taxon>Aconoidasida</taxon>
        <taxon>Piroplasmida</taxon>
        <taxon>Theileriidae</taxon>
        <taxon>Theileria</taxon>
    </lineage>
</organism>
<dbReference type="VEuPathDB" id="PiroplasmaDB:BEWA_008540"/>
<dbReference type="Gene3D" id="2.40.50.100">
    <property type="match status" value="1"/>
</dbReference>
<feature type="domain" description="Lipoyl-binding" evidence="10">
    <location>
        <begin position="32"/>
        <end position="107"/>
    </location>
</feature>
<dbReference type="GO" id="GO:0005759">
    <property type="term" value="C:mitochondrial matrix"/>
    <property type="evidence" value="ECO:0007669"/>
    <property type="project" value="UniProtKB-SubCell"/>
</dbReference>
<proteinExistence type="inferred from homology"/>
<dbReference type="Pfam" id="PF00198">
    <property type="entry name" value="2-oxoacid_dh"/>
    <property type="match status" value="1"/>
</dbReference>
<evidence type="ECO:0000256" key="9">
    <source>
        <dbReference type="RuleBase" id="RU003423"/>
    </source>
</evidence>
<dbReference type="PROSITE" id="PS50968">
    <property type="entry name" value="BIOTINYL_LIPOYL"/>
    <property type="match status" value="1"/>
</dbReference>
<feature type="domain" description="Peripheral subunit-binding (PSBD)" evidence="11">
    <location>
        <begin position="146"/>
        <end position="183"/>
    </location>
</feature>